<proteinExistence type="predicted"/>
<dbReference type="Proteomes" id="UP000604046">
    <property type="component" value="Unassembled WGS sequence"/>
</dbReference>
<gene>
    <name evidence="2" type="ORF">SNAT2548_LOCUS27464</name>
</gene>
<evidence type="ECO:0000313" key="2">
    <source>
        <dbReference type="EMBL" id="CAE7489783.1"/>
    </source>
</evidence>
<sequence>MSAAWAGFSPPSRFCRFTTPSTRTSWTFPRRSFSKCSSTTGAVWCDGSRSSARARSMAASIVSCRRFTNSSRPSTPQVRWIPPTSNGAA</sequence>
<feature type="region of interest" description="Disordered" evidence="1">
    <location>
        <begin position="68"/>
        <end position="89"/>
    </location>
</feature>
<dbReference type="EMBL" id="CAJNDS010002471">
    <property type="protein sequence ID" value="CAE7489783.1"/>
    <property type="molecule type" value="Genomic_DNA"/>
</dbReference>
<name>A0A812STK1_9DINO</name>
<comment type="caution">
    <text evidence="2">The sequence shown here is derived from an EMBL/GenBank/DDBJ whole genome shotgun (WGS) entry which is preliminary data.</text>
</comment>
<evidence type="ECO:0000313" key="3">
    <source>
        <dbReference type="Proteomes" id="UP000604046"/>
    </source>
</evidence>
<reference evidence="2" key="1">
    <citation type="submission" date="2021-02" db="EMBL/GenBank/DDBJ databases">
        <authorList>
            <person name="Dougan E. K."/>
            <person name="Rhodes N."/>
            <person name="Thang M."/>
            <person name="Chan C."/>
        </authorList>
    </citation>
    <scope>NUCLEOTIDE SEQUENCE</scope>
</reference>
<dbReference type="AlphaFoldDB" id="A0A812STK1"/>
<organism evidence="2 3">
    <name type="scientific">Symbiodinium natans</name>
    <dbReference type="NCBI Taxonomy" id="878477"/>
    <lineage>
        <taxon>Eukaryota</taxon>
        <taxon>Sar</taxon>
        <taxon>Alveolata</taxon>
        <taxon>Dinophyceae</taxon>
        <taxon>Suessiales</taxon>
        <taxon>Symbiodiniaceae</taxon>
        <taxon>Symbiodinium</taxon>
    </lineage>
</organism>
<evidence type="ECO:0000256" key="1">
    <source>
        <dbReference type="SAM" id="MobiDB-lite"/>
    </source>
</evidence>
<protein>
    <submittedName>
        <fullName evidence="2">Uncharacterized protein</fullName>
    </submittedName>
</protein>
<accession>A0A812STK1</accession>
<keyword evidence="3" id="KW-1185">Reference proteome</keyword>